<dbReference type="RefSeq" id="WP_118943903.1">
    <property type="nucleotide sequence ID" value="NZ_CP032125.1"/>
</dbReference>
<name>A0A347UK73_9RHOB</name>
<dbReference type="OrthoDB" id="7835223at2"/>
<sequence>MFQRQTSTSGLQSGARLLDLIYHATVRSVRKSHGNAIFALLTNIMQTIIFVMAFYVMFSVLGLRGAAVRGDFLLYIMSGIFLFMTHTKALSAVAGSEGPTSAMMKHAPMNTLIAISAAALGSLYIQLLSLSVVLFVYHVAFTPVVIYEPIPAMGMLLIAWFSGVAIGTVLLAAKPWAPAFIGIVTTVYSRANMIASGKMFLANTLPANRRSMFDWNPLFHAIDQARGYTFLNYNPHYTTYTYPLILSVVLLMIGLMGEFYTRKHASLSWSAGK</sequence>
<dbReference type="EMBL" id="CP032125">
    <property type="protein sequence ID" value="AXX99251.1"/>
    <property type="molecule type" value="Genomic_DNA"/>
</dbReference>
<keyword evidence="4" id="KW-0472">Membrane</keyword>
<organism evidence="5 6">
    <name type="scientific">Profundibacter amoris</name>
    <dbReference type="NCBI Taxonomy" id="2171755"/>
    <lineage>
        <taxon>Bacteria</taxon>
        <taxon>Pseudomonadati</taxon>
        <taxon>Pseudomonadota</taxon>
        <taxon>Alphaproteobacteria</taxon>
        <taxon>Rhodobacterales</taxon>
        <taxon>Paracoccaceae</taxon>
        <taxon>Profundibacter</taxon>
    </lineage>
</organism>
<evidence type="ECO:0000256" key="3">
    <source>
        <dbReference type="ARBA" id="ARBA00022448"/>
    </source>
</evidence>
<keyword evidence="6" id="KW-1185">Reference proteome</keyword>
<keyword evidence="4" id="KW-0812">Transmembrane</keyword>
<evidence type="ECO:0000256" key="1">
    <source>
        <dbReference type="ARBA" id="ARBA00004429"/>
    </source>
</evidence>
<gene>
    <name evidence="5" type="ORF">BAR1_15720</name>
</gene>
<evidence type="ECO:0000256" key="2">
    <source>
        <dbReference type="ARBA" id="ARBA00007783"/>
    </source>
</evidence>
<evidence type="ECO:0000256" key="4">
    <source>
        <dbReference type="SAM" id="Phobius"/>
    </source>
</evidence>
<dbReference type="PANTHER" id="PTHR30413:SF8">
    <property type="entry name" value="TRANSPORT PERMEASE PROTEIN"/>
    <property type="match status" value="1"/>
</dbReference>
<reference evidence="5 6" key="1">
    <citation type="submission" date="2018-09" db="EMBL/GenBank/DDBJ databases">
        <title>Profundibacter amoris BAR1 gen. nov., sp. nov., a new member of the Roseobacter clade isolated at Lokis Castle Vent Field on the Arctic Mid-Oceanic Ridge.</title>
        <authorList>
            <person name="Le Moine Bauer S."/>
            <person name="Sjoeberg A.G."/>
            <person name="L'Haridon S."/>
            <person name="Stokke R."/>
            <person name="Roalkvam I."/>
            <person name="Steen I.H."/>
            <person name="Dahle H."/>
        </authorList>
    </citation>
    <scope>NUCLEOTIDE SEQUENCE [LARGE SCALE GENOMIC DNA]</scope>
    <source>
        <strain evidence="5 6">BAR1</strain>
    </source>
</reference>
<dbReference type="KEGG" id="pamo:BAR1_15720"/>
<comment type="subcellular location">
    <subcellularLocation>
        <location evidence="1">Cell inner membrane</location>
        <topology evidence="1">Multi-pass membrane protein</topology>
    </subcellularLocation>
</comment>
<dbReference type="GO" id="GO:0005886">
    <property type="term" value="C:plasma membrane"/>
    <property type="evidence" value="ECO:0007669"/>
    <property type="project" value="UniProtKB-SubCell"/>
</dbReference>
<keyword evidence="3" id="KW-0813">Transport</keyword>
<accession>A0A347UK73</accession>
<dbReference type="AlphaFoldDB" id="A0A347UK73"/>
<feature type="transmembrane region" description="Helical" evidence="4">
    <location>
        <begin position="72"/>
        <end position="91"/>
    </location>
</feature>
<protein>
    <submittedName>
        <fullName evidence="5">ABC transporter permease</fullName>
    </submittedName>
</protein>
<dbReference type="PANTHER" id="PTHR30413">
    <property type="entry name" value="INNER MEMBRANE TRANSPORT PERMEASE"/>
    <property type="match status" value="1"/>
</dbReference>
<feature type="transmembrane region" description="Helical" evidence="4">
    <location>
        <begin position="180"/>
        <end position="201"/>
    </location>
</feature>
<feature type="transmembrane region" description="Helical" evidence="4">
    <location>
        <begin position="152"/>
        <end position="173"/>
    </location>
</feature>
<feature type="transmembrane region" description="Helical" evidence="4">
    <location>
        <begin position="37"/>
        <end position="60"/>
    </location>
</feature>
<dbReference type="GO" id="GO:0015920">
    <property type="term" value="P:lipopolysaccharide transport"/>
    <property type="evidence" value="ECO:0007669"/>
    <property type="project" value="TreeGrafter"/>
</dbReference>
<keyword evidence="4" id="KW-1133">Transmembrane helix</keyword>
<proteinExistence type="inferred from homology"/>
<feature type="transmembrane region" description="Helical" evidence="4">
    <location>
        <begin position="240"/>
        <end position="260"/>
    </location>
</feature>
<evidence type="ECO:0000313" key="5">
    <source>
        <dbReference type="EMBL" id="AXX99251.1"/>
    </source>
</evidence>
<evidence type="ECO:0000313" key="6">
    <source>
        <dbReference type="Proteomes" id="UP000261704"/>
    </source>
</evidence>
<feature type="transmembrane region" description="Helical" evidence="4">
    <location>
        <begin position="112"/>
        <end position="140"/>
    </location>
</feature>
<dbReference type="Proteomes" id="UP000261704">
    <property type="component" value="Chromosome"/>
</dbReference>
<comment type="similarity">
    <text evidence="2">Belongs to the ABC-2 integral membrane protein family.</text>
</comment>